<evidence type="ECO:0000256" key="1">
    <source>
        <dbReference type="SAM" id="MobiDB-lite"/>
    </source>
</evidence>
<evidence type="ECO:0000313" key="2">
    <source>
        <dbReference type="EMBL" id="KAL0300450.1"/>
    </source>
</evidence>
<comment type="caution">
    <text evidence="2">The sequence shown here is derived from an EMBL/GenBank/DDBJ whole genome shotgun (WGS) entry which is preliminary data.</text>
</comment>
<reference evidence="2" key="2">
    <citation type="journal article" date="2024" name="Plant">
        <title>Genomic evolution and insights into agronomic trait innovations of Sesamum species.</title>
        <authorList>
            <person name="Miao H."/>
            <person name="Wang L."/>
            <person name="Qu L."/>
            <person name="Liu H."/>
            <person name="Sun Y."/>
            <person name="Le M."/>
            <person name="Wang Q."/>
            <person name="Wei S."/>
            <person name="Zheng Y."/>
            <person name="Lin W."/>
            <person name="Duan Y."/>
            <person name="Cao H."/>
            <person name="Xiong S."/>
            <person name="Wang X."/>
            <person name="Wei L."/>
            <person name="Li C."/>
            <person name="Ma Q."/>
            <person name="Ju M."/>
            <person name="Zhao R."/>
            <person name="Li G."/>
            <person name="Mu C."/>
            <person name="Tian Q."/>
            <person name="Mei H."/>
            <person name="Zhang T."/>
            <person name="Gao T."/>
            <person name="Zhang H."/>
        </authorList>
    </citation>
    <scope>NUCLEOTIDE SEQUENCE</scope>
    <source>
        <strain evidence="2">G01</strain>
    </source>
</reference>
<gene>
    <name evidence="2" type="ORF">Sangu_3120500</name>
</gene>
<dbReference type="EMBL" id="JACGWK010000325">
    <property type="protein sequence ID" value="KAL0300450.1"/>
    <property type="molecule type" value="Genomic_DNA"/>
</dbReference>
<protein>
    <submittedName>
        <fullName evidence="2">Uncharacterized protein</fullName>
    </submittedName>
</protein>
<proteinExistence type="predicted"/>
<feature type="region of interest" description="Disordered" evidence="1">
    <location>
        <begin position="31"/>
        <end position="58"/>
    </location>
</feature>
<organism evidence="2">
    <name type="scientific">Sesamum angustifolium</name>
    <dbReference type="NCBI Taxonomy" id="2727405"/>
    <lineage>
        <taxon>Eukaryota</taxon>
        <taxon>Viridiplantae</taxon>
        <taxon>Streptophyta</taxon>
        <taxon>Embryophyta</taxon>
        <taxon>Tracheophyta</taxon>
        <taxon>Spermatophyta</taxon>
        <taxon>Magnoliopsida</taxon>
        <taxon>eudicotyledons</taxon>
        <taxon>Gunneridae</taxon>
        <taxon>Pentapetalae</taxon>
        <taxon>asterids</taxon>
        <taxon>lamiids</taxon>
        <taxon>Lamiales</taxon>
        <taxon>Pedaliaceae</taxon>
        <taxon>Sesamum</taxon>
    </lineage>
</organism>
<reference evidence="2" key="1">
    <citation type="submission" date="2020-06" db="EMBL/GenBank/DDBJ databases">
        <authorList>
            <person name="Li T."/>
            <person name="Hu X."/>
            <person name="Zhang T."/>
            <person name="Song X."/>
            <person name="Zhang H."/>
            <person name="Dai N."/>
            <person name="Sheng W."/>
            <person name="Hou X."/>
            <person name="Wei L."/>
        </authorList>
    </citation>
    <scope>NUCLEOTIDE SEQUENCE</scope>
    <source>
        <strain evidence="2">G01</strain>
        <tissue evidence="2">Leaf</tissue>
    </source>
</reference>
<accession>A0AAW2K1D6</accession>
<name>A0AAW2K1D6_9LAMI</name>
<dbReference type="AlphaFoldDB" id="A0AAW2K1D6"/>
<sequence length="58" mass="6670">MAAVLFHRHAHGVPARQPTWNELLRRQPRLRLQPADSGDAERPFRGQLCGNLNDTRIQ</sequence>